<dbReference type="STRING" id="1618572.UT17_C0003G0219"/>
<proteinExistence type="predicted"/>
<evidence type="ECO:0000256" key="1">
    <source>
        <dbReference type="SAM" id="Phobius"/>
    </source>
</evidence>
<comment type="caution">
    <text evidence="2">The sequence shown here is derived from an EMBL/GenBank/DDBJ whole genome shotgun (WGS) entry which is preliminary data.</text>
</comment>
<evidence type="ECO:0000313" key="3">
    <source>
        <dbReference type="Proteomes" id="UP000034774"/>
    </source>
</evidence>
<evidence type="ECO:0008006" key="4">
    <source>
        <dbReference type="Google" id="ProtNLM"/>
    </source>
</evidence>
<dbReference type="AlphaFoldDB" id="A0A0G0PS78"/>
<keyword evidence="1" id="KW-0812">Transmembrane</keyword>
<accession>A0A0G0PS78</accession>
<gene>
    <name evidence="2" type="ORF">UT17_C0003G0219</name>
</gene>
<dbReference type="Proteomes" id="UP000034774">
    <property type="component" value="Unassembled WGS sequence"/>
</dbReference>
<dbReference type="Pfam" id="PF18895">
    <property type="entry name" value="T4SS_pilin"/>
    <property type="match status" value="1"/>
</dbReference>
<sequence>MLAQLDLNSIQTNGLPDATFGPDSKLADIMGAVLPYIFGAAGIALLIYLVMGGLQMMTSRGDPKAIQGAQGKITNALIGFVIVITAFLVVQLLAQIFKSTGTGGFGEPFNK</sequence>
<reference evidence="2 3" key="1">
    <citation type="journal article" date="2015" name="Nature">
        <title>rRNA introns, odd ribosomes, and small enigmatic genomes across a large radiation of phyla.</title>
        <authorList>
            <person name="Brown C.T."/>
            <person name="Hug L.A."/>
            <person name="Thomas B.C."/>
            <person name="Sharon I."/>
            <person name="Castelle C.J."/>
            <person name="Singh A."/>
            <person name="Wilkins M.J."/>
            <person name="Williams K.H."/>
            <person name="Banfield J.F."/>
        </authorList>
    </citation>
    <scope>NUCLEOTIDE SEQUENCE [LARGE SCALE GENOMIC DNA]</scope>
</reference>
<protein>
    <recommendedName>
        <fullName evidence="4">Integral membrane protein</fullName>
    </recommendedName>
</protein>
<evidence type="ECO:0000313" key="2">
    <source>
        <dbReference type="EMBL" id="KKQ92196.1"/>
    </source>
</evidence>
<keyword evidence="1" id="KW-1133">Transmembrane helix</keyword>
<dbReference type="InterPro" id="IPR043993">
    <property type="entry name" value="T4SS_pilin"/>
</dbReference>
<keyword evidence="1" id="KW-0472">Membrane</keyword>
<feature type="transmembrane region" description="Helical" evidence="1">
    <location>
        <begin position="33"/>
        <end position="54"/>
    </location>
</feature>
<name>A0A0G0PS78_9BACT</name>
<organism evidence="2 3">
    <name type="scientific">Candidatus Woesebacteria bacterium GW2011_GWB1_39_10</name>
    <dbReference type="NCBI Taxonomy" id="1618572"/>
    <lineage>
        <taxon>Bacteria</taxon>
        <taxon>Candidatus Woeseibacteriota</taxon>
    </lineage>
</organism>
<dbReference type="EMBL" id="LBVU01000003">
    <property type="protein sequence ID" value="KKQ92196.1"/>
    <property type="molecule type" value="Genomic_DNA"/>
</dbReference>
<feature type="transmembrane region" description="Helical" evidence="1">
    <location>
        <begin position="75"/>
        <end position="97"/>
    </location>
</feature>